<dbReference type="GO" id="GO:0003700">
    <property type="term" value="F:DNA-binding transcription factor activity"/>
    <property type="evidence" value="ECO:0007669"/>
    <property type="project" value="InterPro"/>
</dbReference>
<protein>
    <recommendedName>
        <fullName evidence="9">BZIP domain-containing protein</fullName>
    </recommendedName>
</protein>
<keyword evidence="5" id="KW-0010">Activator</keyword>
<evidence type="ECO:0000256" key="1">
    <source>
        <dbReference type="ARBA" id="ARBA00004123"/>
    </source>
</evidence>
<dbReference type="Pfam" id="PF00170">
    <property type="entry name" value="bZIP_1"/>
    <property type="match status" value="1"/>
</dbReference>
<dbReference type="PANTHER" id="PTHR45693">
    <property type="entry name" value="TRANSCRIPTION FACTOR TGA9"/>
    <property type="match status" value="1"/>
</dbReference>
<evidence type="ECO:0000313" key="10">
    <source>
        <dbReference type="EMBL" id="VFU51336.1"/>
    </source>
</evidence>
<evidence type="ECO:0000256" key="2">
    <source>
        <dbReference type="ARBA" id="ARBA00007163"/>
    </source>
</evidence>
<evidence type="ECO:0000256" key="5">
    <source>
        <dbReference type="ARBA" id="ARBA00023159"/>
    </source>
</evidence>
<reference evidence="10" key="1">
    <citation type="submission" date="2019-03" db="EMBL/GenBank/DDBJ databases">
        <authorList>
            <person name="Mank J."/>
            <person name="Almeida P."/>
        </authorList>
    </citation>
    <scope>NUCLEOTIDE SEQUENCE</scope>
    <source>
        <strain evidence="10">78183</strain>
    </source>
</reference>
<evidence type="ECO:0000256" key="4">
    <source>
        <dbReference type="ARBA" id="ARBA00023125"/>
    </source>
</evidence>
<feature type="domain" description="BZIP" evidence="9">
    <location>
        <begin position="165"/>
        <end position="216"/>
    </location>
</feature>
<dbReference type="CDD" id="cd14708">
    <property type="entry name" value="bZIP_HBP1b-like"/>
    <property type="match status" value="1"/>
</dbReference>
<evidence type="ECO:0000256" key="7">
    <source>
        <dbReference type="ARBA" id="ARBA00023242"/>
    </source>
</evidence>
<evidence type="ECO:0000259" key="9">
    <source>
        <dbReference type="PROSITE" id="PS50217"/>
    </source>
</evidence>
<feature type="coiled-coil region" evidence="8">
    <location>
        <begin position="186"/>
        <end position="213"/>
    </location>
</feature>
<comment type="subcellular location">
    <subcellularLocation>
        <location evidence="1">Nucleus</location>
    </subcellularLocation>
</comment>
<comment type="similarity">
    <text evidence="2">Belongs to the bZIP family.</text>
</comment>
<dbReference type="SUPFAM" id="SSF57959">
    <property type="entry name" value="Leucine zipper domain"/>
    <property type="match status" value="1"/>
</dbReference>
<dbReference type="PANTHER" id="PTHR45693:SF1">
    <property type="entry name" value="TRANSCRIPTION FACTOR PERIANTHIA"/>
    <property type="match status" value="1"/>
</dbReference>
<dbReference type="SMART" id="SM00338">
    <property type="entry name" value="BRLZ"/>
    <property type="match status" value="1"/>
</dbReference>
<keyword evidence="6" id="KW-0804">Transcription</keyword>
<name>A0A6N2MCJ6_SALVM</name>
<keyword evidence="3" id="KW-0805">Transcription regulation</keyword>
<dbReference type="AlphaFoldDB" id="A0A6N2MCJ6"/>
<dbReference type="GO" id="GO:0000976">
    <property type="term" value="F:transcription cis-regulatory region binding"/>
    <property type="evidence" value="ECO:0007669"/>
    <property type="project" value="UniProtKB-ARBA"/>
</dbReference>
<sequence length="239" mass="26042">MYCHSSFLLRNDLRGEDISSRNHTRFADLGELHQPAPVFPHDDAVDLSSSSMFSLKSGNATAVSHNLSYATALNTSIVPVEIATTGAGCLDTGQYMYQKGTGFGSSLGNGQSIETWGDSGMAENSQQTDTSTDVDADDKNQLYGVQHGTAVVVESVDQSKGKTGDRKTLRRLAQNREAARKSRLRKKAYVQQLENSRHRLTQLEQELQRARQQVQEGFFIASGFSGDHGHSITGNGLCV</sequence>
<dbReference type="Gene3D" id="1.20.5.170">
    <property type="match status" value="1"/>
</dbReference>
<dbReference type="GO" id="GO:0005634">
    <property type="term" value="C:nucleus"/>
    <property type="evidence" value="ECO:0007669"/>
    <property type="project" value="UniProtKB-SubCell"/>
</dbReference>
<dbReference type="PROSITE" id="PS00036">
    <property type="entry name" value="BZIP_BASIC"/>
    <property type="match status" value="1"/>
</dbReference>
<proteinExistence type="inferred from homology"/>
<dbReference type="EMBL" id="CAADRP010001753">
    <property type="protein sequence ID" value="VFU51336.1"/>
    <property type="molecule type" value="Genomic_DNA"/>
</dbReference>
<evidence type="ECO:0000256" key="3">
    <source>
        <dbReference type="ARBA" id="ARBA00023015"/>
    </source>
</evidence>
<keyword evidence="4" id="KW-0238">DNA-binding</keyword>
<evidence type="ECO:0000256" key="6">
    <source>
        <dbReference type="ARBA" id="ARBA00023163"/>
    </source>
</evidence>
<dbReference type="FunFam" id="1.20.5.170:FF:000019">
    <property type="entry name" value="BZIP family transcription factor"/>
    <property type="match status" value="1"/>
</dbReference>
<accession>A0A6N2MCJ6</accession>
<dbReference type="InterPro" id="IPR004827">
    <property type="entry name" value="bZIP"/>
</dbReference>
<gene>
    <name evidence="10" type="ORF">SVIM_LOCUS346702</name>
</gene>
<keyword evidence="7" id="KW-0539">Nucleus</keyword>
<keyword evidence="8" id="KW-0175">Coiled coil</keyword>
<organism evidence="10">
    <name type="scientific">Salix viminalis</name>
    <name type="common">Common osier</name>
    <name type="synonym">Basket willow</name>
    <dbReference type="NCBI Taxonomy" id="40686"/>
    <lineage>
        <taxon>Eukaryota</taxon>
        <taxon>Viridiplantae</taxon>
        <taxon>Streptophyta</taxon>
        <taxon>Embryophyta</taxon>
        <taxon>Tracheophyta</taxon>
        <taxon>Spermatophyta</taxon>
        <taxon>Magnoliopsida</taxon>
        <taxon>eudicotyledons</taxon>
        <taxon>Gunneridae</taxon>
        <taxon>Pentapetalae</taxon>
        <taxon>rosids</taxon>
        <taxon>fabids</taxon>
        <taxon>Malpighiales</taxon>
        <taxon>Salicaceae</taxon>
        <taxon>Saliceae</taxon>
        <taxon>Salix</taxon>
    </lineage>
</organism>
<evidence type="ECO:0000256" key="8">
    <source>
        <dbReference type="SAM" id="Coils"/>
    </source>
</evidence>
<dbReference type="InterPro" id="IPR046347">
    <property type="entry name" value="bZIP_sf"/>
</dbReference>
<dbReference type="PROSITE" id="PS50217">
    <property type="entry name" value="BZIP"/>
    <property type="match status" value="1"/>
</dbReference>